<dbReference type="InterPro" id="IPR036318">
    <property type="entry name" value="FAD-bd_PCMH-like_sf"/>
</dbReference>
<dbReference type="InterPro" id="IPR006094">
    <property type="entry name" value="Oxid_FAD_bind_N"/>
</dbReference>
<comment type="cofactor">
    <cofactor evidence="1">
        <name>FAD</name>
        <dbReference type="ChEBI" id="CHEBI:57692"/>
    </cofactor>
</comment>
<evidence type="ECO:0000256" key="1">
    <source>
        <dbReference type="ARBA" id="ARBA00001974"/>
    </source>
</evidence>
<dbReference type="GO" id="GO:0009690">
    <property type="term" value="P:cytokinin metabolic process"/>
    <property type="evidence" value="ECO:0007669"/>
    <property type="project" value="InterPro"/>
</dbReference>
<dbReference type="InterPro" id="IPR050432">
    <property type="entry name" value="FAD-linked_Oxidoreductases_BP"/>
</dbReference>
<dbReference type="Proteomes" id="UP000625316">
    <property type="component" value="Unassembled WGS sequence"/>
</dbReference>
<accession>A0A928VV44</accession>
<feature type="region of interest" description="Disordered" evidence="6">
    <location>
        <begin position="1"/>
        <end position="35"/>
    </location>
</feature>
<dbReference type="SUPFAM" id="SSF55103">
    <property type="entry name" value="FAD-linked oxidases, C-terminal domain"/>
    <property type="match status" value="1"/>
</dbReference>
<feature type="compositionally biased region" description="Polar residues" evidence="6">
    <location>
        <begin position="1"/>
        <end position="13"/>
    </location>
</feature>
<keyword evidence="4" id="KW-0274">FAD</keyword>
<dbReference type="InterPro" id="IPR016170">
    <property type="entry name" value="Cytok_DH_C_sf"/>
</dbReference>
<dbReference type="GO" id="GO:0019139">
    <property type="term" value="F:cytokinin dehydrogenase activity"/>
    <property type="evidence" value="ECO:0007669"/>
    <property type="project" value="InterPro"/>
</dbReference>
<dbReference type="Gene3D" id="3.30.465.10">
    <property type="match status" value="1"/>
</dbReference>
<evidence type="ECO:0000259" key="7">
    <source>
        <dbReference type="PROSITE" id="PS51387"/>
    </source>
</evidence>
<dbReference type="AlphaFoldDB" id="A0A928VV44"/>
<dbReference type="InterPro" id="IPR016169">
    <property type="entry name" value="FAD-bd_PCMH_sub2"/>
</dbReference>
<proteinExistence type="inferred from homology"/>
<dbReference type="Pfam" id="PF01565">
    <property type="entry name" value="FAD_binding_4"/>
    <property type="match status" value="1"/>
</dbReference>
<dbReference type="InterPro" id="IPR016166">
    <property type="entry name" value="FAD-bd_PCMH"/>
</dbReference>
<feature type="compositionally biased region" description="Polar residues" evidence="6">
    <location>
        <begin position="23"/>
        <end position="35"/>
    </location>
</feature>
<protein>
    <submittedName>
        <fullName evidence="8">FAD-binding protein</fullName>
    </submittedName>
</protein>
<evidence type="ECO:0000256" key="3">
    <source>
        <dbReference type="ARBA" id="ARBA00022630"/>
    </source>
</evidence>
<feature type="domain" description="FAD-binding PCMH-type" evidence="7">
    <location>
        <begin position="42"/>
        <end position="213"/>
    </location>
</feature>
<evidence type="ECO:0000256" key="5">
    <source>
        <dbReference type="ARBA" id="ARBA00023002"/>
    </source>
</evidence>
<dbReference type="InterPro" id="IPR015345">
    <property type="entry name" value="Cytokinin_DH_FAD/cytokin-bd"/>
</dbReference>
<dbReference type="GO" id="GO:0071949">
    <property type="term" value="F:FAD binding"/>
    <property type="evidence" value="ECO:0007669"/>
    <property type="project" value="InterPro"/>
</dbReference>
<keyword evidence="5" id="KW-0560">Oxidoreductase</keyword>
<keyword evidence="3" id="KW-0285">Flavoprotein</keyword>
<evidence type="ECO:0000256" key="4">
    <source>
        <dbReference type="ARBA" id="ARBA00022827"/>
    </source>
</evidence>
<evidence type="ECO:0000313" key="8">
    <source>
        <dbReference type="EMBL" id="MBE9033145.1"/>
    </source>
</evidence>
<dbReference type="SUPFAM" id="SSF56176">
    <property type="entry name" value="FAD-binding/transporter-associated domain-like"/>
    <property type="match status" value="1"/>
</dbReference>
<comment type="similarity">
    <text evidence="2">Belongs to the oxygen-dependent FAD-linked oxidoreductase family.</text>
</comment>
<dbReference type="Gene3D" id="3.40.462.10">
    <property type="entry name" value="FAD-linked oxidases, C-terminal domain"/>
    <property type="match status" value="1"/>
</dbReference>
<evidence type="ECO:0000256" key="2">
    <source>
        <dbReference type="ARBA" id="ARBA00005466"/>
    </source>
</evidence>
<dbReference type="EMBL" id="JADEXQ010000156">
    <property type="protein sequence ID" value="MBE9033145.1"/>
    <property type="molecule type" value="Genomic_DNA"/>
</dbReference>
<evidence type="ECO:0000313" key="9">
    <source>
        <dbReference type="Proteomes" id="UP000625316"/>
    </source>
</evidence>
<dbReference type="RefSeq" id="WP_264327956.1">
    <property type="nucleotide sequence ID" value="NZ_JADEXQ010000156.1"/>
</dbReference>
<dbReference type="InterPro" id="IPR016167">
    <property type="entry name" value="FAD-bd_PCMH_sub1"/>
</dbReference>
<sequence>MSQPSFITDQGQASHPPEHRQPQKAQPNSGTTEVNQDFGHLIQGAAKTIARPKHTAEIVRLLQMANRAGLTITPRGKGYSQSGQSVSVNGITLETIHLKQLKFIDNRDHLICGAGVSWRTVMTMAMQAGRLPCAMPLNLNLTIGGTLSAGGVGSNSHRYGSSTASVTALEVVTGAAQAITCDPTQHPDLFQAVLSGQGRCGLITSATLKLRPFKPQVILYQLLYTDLGNWLADQQRLKTNPAISHIEGFCLGAEADQWRYKLHIAIEQDSTAIDHTILEPLSYDEVVQIDCHGIAEFLARYDCRFQAMQQAGDWQLAHPWFECFIPSSQAKQLIPKMLKILPACFGEGHRVIPIDTTTKTKFFMTPELPEQSILFAALPTGIKPADISATRQAIRELNELIMAAGGKRYLSGWLETTSEGFWQQHFGALYTDWLQVKQTYDPNQVFGSSLFRGDPAILMC</sequence>
<dbReference type="PANTHER" id="PTHR13878">
    <property type="entry name" value="GULONOLACTONE OXIDASE"/>
    <property type="match status" value="1"/>
</dbReference>
<name>A0A928VV44_9CYAN</name>
<reference evidence="8" key="1">
    <citation type="submission" date="2020-10" db="EMBL/GenBank/DDBJ databases">
        <authorList>
            <person name="Castelo-Branco R."/>
            <person name="Eusebio N."/>
            <person name="Adriana R."/>
            <person name="Vieira A."/>
            <person name="Brugerolle De Fraissinette N."/>
            <person name="Rezende De Castro R."/>
            <person name="Schneider M.P."/>
            <person name="Vasconcelos V."/>
            <person name="Leao P.N."/>
        </authorList>
    </citation>
    <scope>NUCLEOTIDE SEQUENCE</scope>
    <source>
        <strain evidence="8">LEGE 11480</strain>
    </source>
</reference>
<dbReference type="InterPro" id="IPR016164">
    <property type="entry name" value="FAD-linked_Oxase-like_C"/>
</dbReference>
<keyword evidence="9" id="KW-1185">Reference proteome</keyword>
<dbReference type="Gene3D" id="3.30.43.10">
    <property type="entry name" value="Uridine Diphospho-n-acetylenolpyruvylglucosamine Reductase, domain 2"/>
    <property type="match status" value="1"/>
</dbReference>
<comment type="caution">
    <text evidence="8">The sequence shown here is derived from an EMBL/GenBank/DDBJ whole genome shotgun (WGS) entry which is preliminary data.</text>
</comment>
<dbReference type="Pfam" id="PF09265">
    <property type="entry name" value="Cytokin-bind"/>
    <property type="match status" value="1"/>
</dbReference>
<organism evidence="8 9">
    <name type="scientific">Romeriopsis navalis LEGE 11480</name>
    <dbReference type="NCBI Taxonomy" id="2777977"/>
    <lineage>
        <taxon>Bacteria</taxon>
        <taxon>Bacillati</taxon>
        <taxon>Cyanobacteriota</taxon>
        <taxon>Cyanophyceae</taxon>
        <taxon>Leptolyngbyales</taxon>
        <taxon>Leptolyngbyaceae</taxon>
        <taxon>Romeriopsis</taxon>
        <taxon>Romeriopsis navalis</taxon>
    </lineage>
</organism>
<dbReference type="PROSITE" id="PS51387">
    <property type="entry name" value="FAD_PCMH"/>
    <property type="match status" value="1"/>
</dbReference>
<gene>
    <name evidence="8" type="ORF">IQ266_25740</name>
</gene>
<dbReference type="PANTHER" id="PTHR13878:SF53">
    <property type="entry name" value="CYTOKININ DEHYDROGENASE 6"/>
    <property type="match status" value="1"/>
</dbReference>
<evidence type="ECO:0000256" key="6">
    <source>
        <dbReference type="SAM" id="MobiDB-lite"/>
    </source>
</evidence>